<protein>
    <submittedName>
        <fullName evidence="1">Uncharacterized protein</fullName>
    </submittedName>
</protein>
<proteinExistence type="predicted"/>
<sequence>MAKQLVQINNTSRTEYVFIQNSSVSTGAGLTGLVFNSAGLTAFRCIERGASTAITLVTQTATGAYTSGGFCAVDGTGMPGLYRFDVPNDCFSTAGADKVIIMIKGATNMAPVLLEYQIVAFNPEDAVRLGLTAIPNVAQGTTGSLPIGNAAGAVTVATNNDKTGYSLTQTFPTNFSTLAITAGGATTVGTNNDKTGYSLATSQTFSTTGSVGSVTGNVTGSVGSVATGGITTGSFAAGAINAAAIATDAIGSDELAATATAEIADAILARNLDSSGNEASTTANGRTVRNALRILRNKVDASTGTQVDVYNEADTSVIWSQPITTSVSADPIVKVGT</sequence>
<dbReference type="EMBL" id="LR796675">
    <property type="protein sequence ID" value="CAB4159064.1"/>
    <property type="molecule type" value="Genomic_DNA"/>
</dbReference>
<gene>
    <name evidence="1" type="ORF">UFOVP704_49</name>
</gene>
<reference evidence="1" key="1">
    <citation type="submission" date="2020-04" db="EMBL/GenBank/DDBJ databases">
        <authorList>
            <person name="Chiriac C."/>
            <person name="Salcher M."/>
            <person name="Ghai R."/>
            <person name="Kavagutti S V."/>
        </authorList>
    </citation>
    <scope>NUCLEOTIDE SEQUENCE</scope>
</reference>
<accession>A0A6J5NV16</accession>
<organism evidence="1">
    <name type="scientific">uncultured Caudovirales phage</name>
    <dbReference type="NCBI Taxonomy" id="2100421"/>
    <lineage>
        <taxon>Viruses</taxon>
        <taxon>Duplodnaviria</taxon>
        <taxon>Heunggongvirae</taxon>
        <taxon>Uroviricota</taxon>
        <taxon>Caudoviricetes</taxon>
        <taxon>Peduoviridae</taxon>
        <taxon>Maltschvirus</taxon>
        <taxon>Maltschvirus maltsch</taxon>
    </lineage>
</organism>
<evidence type="ECO:0000313" key="1">
    <source>
        <dbReference type="EMBL" id="CAB4159064.1"/>
    </source>
</evidence>
<name>A0A6J5NV16_9CAUD</name>